<evidence type="ECO:0000313" key="1">
    <source>
        <dbReference type="EMBL" id="KAF7278663.1"/>
    </source>
</evidence>
<proteinExistence type="predicted"/>
<dbReference type="AlphaFoldDB" id="A0A834IIT8"/>
<keyword evidence="2" id="KW-1185">Reference proteome</keyword>
<name>A0A834IIT8_RHYFE</name>
<accession>A0A834IIT8</accession>
<comment type="caution">
    <text evidence="1">The sequence shown here is derived from an EMBL/GenBank/DDBJ whole genome shotgun (WGS) entry which is preliminary data.</text>
</comment>
<dbReference type="EMBL" id="JAACXV010000393">
    <property type="protein sequence ID" value="KAF7278663.1"/>
    <property type="molecule type" value="Genomic_DNA"/>
</dbReference>
<protein>
    <submittedName>
        <fullName evidence="1">Uncharacterized protein</fullName>
    </submittedName>
</protein>
<reference evidence="1" key="1">
    <citation type="submission" date="2020-08" db="EMBL/GenBank/DDBJ databases">
        <title>Genome sequencing and assembly of the red palm weevil Rhynchophorus ferrugineus.</title>
        <authorList>
            <person name="Dias G.B."/>
            <person name="Bergman C.M."/>
            <person name="Manee M."/>
        </authorList>
    </citation>
    <scope>NUCLEOTIDE SEQUENCE</scope>
    <source>
        <strain evidence="1">AA-2017</strain>
        <tissue evidence="1">Whole larva</tissue>
    </source>
</reference>
<dbReference type="Proteomes" id="UP000625711">
    <property type="component" value="Unassembled WGS sequence"/>
</dbReference>
<gene>
    <name evidence="1" type="ORF">GWI33_008113</name>
</gene>
<evidence type="ECO:0000313" key="2">
    <source>
        <dbReference type="Proteomes" id="UP000625711"/>
    </source>
</evidence>
<sequence length="111" mass="12959">MSDPSCKFVLSEIVKLDQTLFSFTSFFPSLEGLSQKYDAKAYLAYSRRKRDLSTLLGLVNNSMIKTVFEHIIYILDHLDPCLYWLRGYVRFWIDDIGFKVVGGNINRFFDV</sequence>
<organism evidence="1 2">
    <name type="scientific">Rhynchophorus ferrugineus</name>
    <name type="common">Red palm weevil</name>
    <name type="synonym">Curculio ferrugineus</name>
    <dbReference type="NCBI Taxonomy" id="354439"/>
    <lineage>
        <taxon>Eukaryota</taxon>
        <taxon>Metazoa</taxon>
        <taxon>Ecdysozoa</taxon>
        <taxon>Arthropoda</taxon>
        <taxon>Hexapoda</taxon>
        <taxon>Insecta</taxon>
        <taxon>Pterygota</taxon>
        <taxon>Neoptera</taxon>
        <taxon>Endopterygota</taxon>
        <taxon>Coleoptera</taxon>
        <taxon>Polyphaga</taxon>
        <taxon>Cucujiformia</taxon>
        <taxon>Curculionidae</taxon>
        <taxon>Dryophthorinae</taxon>
        <taxon>Rhynchophorus</taxon>
    </lineage>
</organism>